<evidence type="ECO:0000313" key="8">
    <source>
        <dbReference type="RefSeq" id="XP_010787465.1"/>
    </source>
</evidence>
<dbReference type="Gene3D" id="2.60.40.10">
    <property type="entry name" value="Immunoglobulins"/>
    <property type="match status" value="2"/>
</dbReference>
<proteinExistence type="predicted"/>
<dbReference type="GO" id="GO:0004888">
    <property type="term" value="F:transmembrane signaling receptor activity"/>
    <property type="evidence" value="ECO:0007669"/>
    <property type="project" value="TreeGrafter"/>
</dbReference>
<feature type="region of interest" description="Disordered" evidence="4">
    <location>
        <begin position="304"/>
        <end position="324"/>
    </location>
</feature>
<dbReference type="OrthoDB" id="8959642at2759"/>
<sequence>MGMFTLTETESGFTVSISNVSPQHAGVYWCGVESTEGSYRAALRKIQLEVKAAITSFSRSPTIGQNVTYWCQYPEGAPVKKFICKGEDPSICEHVVSTAQNTERFSMIDETEKRNITITVRGVTKEDSGTYWCGAERKTETQSNPFFNRFLMTVVSVQPPTATFPVSSTTTAFAESRDGPHVVITVIICVAALLLLLFVLMLILIYTRFSKNKRDAAAAAQNDKDDYIYEEIQERPLKPDSGNSINKIYSTANFPTTPSASLHYSTINFRNGSGEAAEVLMTNPSSSACDYSAVKGVEIPTYSNVNQHSPEDPLYSIVSKTQQQ</sequence>
<gene>
    <name evidence="8" type="primary">LOC104960970</name>
</gene>
<keyword evidence="3 5" id="KW-0472">Membrane</keyword>
<dbReference type="PANTHER" id="PTHR11860:SF87">
    <property type="entry name" value="CMRF35-LIKE MOLECULE 8"/>
    <property type="match status" value="1"/>
</dbReference>
<evidence type="ECO:0000256" key="1">
    <source>
        <dbReference type="ARBA" id="ARBA00004370"/>
    </source>
</evidence>
<evidence type="ECO:0000256" key="2">
    <source>
        <dbReference type="ARBA" id="ARBA00022692"/>
    </source>
</evidence>
<feature type="transmembrane region" description="Helical" evidence="5">
    <location>
        <begin position="182"/>
        <end position="206"/>
    </location>
</feature>
<protein>
    <submittedName>
        <fullName evidence="8">CMRF35-like molecule 8</fullName>
    </submittedName>
</protein>
<dbReference type="Pfam" id="PF07686">
    <property type="entry name" value="V-set"/>
    <property type="match status" value="1"/>
</dbReference>
<dbReference type="PANTHER" id="PTHR11860">
    <property type="entry name" value="POLYMERIC-IMMUNOGLOBULIN RECEPTOR"/>
    <property type="match status" value="1"/>
</dbReference>
<evidence type="ECO:0000256" key="5">
    <source>
        <dbReference type="SAM" id="Phobius"/>
    </source>
</evidence>
<dbReference type="InterPro" id="IPR013783">
    <property type="entry name" value="Ig-like_fold"/>
</dbReference>
<keyword evidence="2 5" id="KW-0812">Transmembrane</keyword>
<evidence type="ECO:0000256" key="3">
    <source>
        <dbReference type="ARBA" id="ARBA00023136"/>
    </source>
</evidence>
<organism evidence="7 8">
    <name type="scientific">Notothenia coriiceps</name>
    <name type="common">black rockcod</name>
    <dbReference type="NCBI Taxonomy" id="8208"/>
    <lineage>
        <taxon>Eukaryota</taxon>
        <taxon>Metazoa</taxon>
        <taxon>Chordata</taxon>
        <taxon>Craniata</taxon>
        <taxon>Vertebrata</taxon>
        <taxon>Euteleostomi</taxon>
        <taxon>Actinopterygii</taxon>
        <taxon>Neopterygii</taxon>
        <taxon>Teleostei</taxon>
        <taxon>Neoteleostei</taxon>
        <taxon>Acanthomorphata</taxon>
        <taxon>Eupercaria</taxon>
        <taxon>Perciformes</taxon>
        <taxon>Notothenioidei</taxon>
        <taxon>Nototheniidae</taxon>
        <taxon>Notothenia</taxon>
    </lineage>
</organism>
<accession>A0A6I9PII5</accession>
<comment type="subcellular location">
    <subcellularLocation>
        <location evidence="1">Membrane</location>
    </subcellularLocation>
</comment>
<feature type="domain" description="Immunoglobulin V-set" evidence="6">
    <location>
        <begin position="57"/>
        <end position="154"/>
    </location>
</feature>
<evidence type="ECO:0000256" key="4">
    <source>
        <dbReference type="SAM" id="MobiDB-lite"/>
    </source>
</evidence>
<evidence type="ECO:0000313" key="7">
    <source>
        <dbReference type="Proteomes" id="UP000504611"/>
    </source>
</evidence>
<dbReference type="SUPFAM" id="SSF48726">
    <property type="entry name" value="Immunoglobulin"/>
    <property type="match status" value="2"/>
</dbReference>
<dbReference type="GO" id="GO:0005886">
    <property type="term" value="C:plasma membrane"/>
    <property type="evidence" value="ECO:0007669"/>
    <property type="project" value="TreeGrafter"/>
</dbReference>
<evidence type="ECO:0000259" key="6">
    <source>
        <dbReference type="Pfam" id="PF07686"/>
    </source>
</evidence>
<keyword evidence="5" id="KW-1133">Transmembrane helix</keyword>
<dbReference type="AlphaFoldDB" id="A0A6I9PII5"/>
<dbReference type="InterPro" id="IPR013106">
    <property type="entry name" value="Ig_V-set"/>
</dbReference>
<dbReference type="InterPro" id="IPR036179">
    <property type="entry name" value="Ig-like_dom_sf"/>
</dbReference>
<dbReference type="GeneID" id="104960970"/>
<dbReference type="KEGG" id="ncc:104960970"/>
<dbReference type="RefSeq" id="XP_010787465.1">
    <property type="nucleotide sequence ID" value="XM_010789163.1"/>
</dbReference>
<reference evidence="8" key="1">
    <citation type="submission" date="2025-08" db="UniProtKB">
        <authorList>
            <consortium name="RefSeq"/>
        </authorList>
    </citation>
    <scope>IDENTIFICATION</scope>
    <source>
        <tissue evidence="8">Muscle</tissue>
    </source>
</reference>
<keyword evidence="7" id="KW-1185">Reference proteome</keyword>
<dbReference type="InterPro" id="IPR050671">
    <property type="entry name" value="CD300_family_receptors"/>
</dbReference>
<name>A0A6I9PII5_9TELE</name>
<dbReference type="Proteomes" id="UP000504611">
    <property type="component" value="Unplaced"/>
</dbReference>